<proteinExistence type="predicted"/>
<feature type="domain" description="Peptidase S8/S53" evidence="3">
    <location>
        <begin position="152"/>
        <end position="180"/>
    </location>
</feature>
<gene>
    <name evidence="4" type="ORF">PDE001_LOCUS2685</name>
</gene>
<evidence type="ECO:0000313" key="4">
    <source>
        <dbReference type="EMBL" id="CAI5722441.1"/>
    </source>
</evidence>
<dbReference type="InterPro" id="IPR000209">
    <property type="entry name" value="Peptidase_S8/S53_dom"/>
</dbReference>
<dbReference type="GO" id="GO:0004252">
    <property type="term" value="F:serine-type endopeptidase activity"/>
    <property type="evidence" value="ECO:0007669"/>
    <property type="project" value="UniProtKB-EC"/>
</dbReference>
<keyword evidence="5" id="KW-1185">Reference proteome</keyword>
<name>A0AAV0TJ63_9STRA</name>
<sequence>MLVHLRHLQKSSYALSRDSSKSKEGPALEIKLAKVVRTTQALTRLSRRVSRGDGDSEFDCDEELDSRDRRCYHKVTESLKTPALEQRLLRQSFSEEADVDEKEMEYTSRRLETEQVDEYVYNNPEILHYCSSWQQPRSAASFAATPCQAVLDENMVASFSSIGPTLDGRQKPDLVAPGNIAGHASECWYGRVNSYEWLRDGWWKDGVPDPTFGMDTIPASLIKPLLLLGGEGQCLDV</sequence>
<dbReference type="SUPFAM" id="SSF52743">
    <property type="entry name" value="Subtilisin-like"/>
    <property type="match status" value="1"/>
</dbReference>
<evidence type="ECO:0000256" key="2">
    <source>
        <dbReference type="ARBA" id="ARBA00023619"/>
    </source>
</evidence>
<accession>A0AAV0TJ63</accession>
<organism evidence="4 5">
    <name type="scientific">Peronospora destructor</name>
    <dbReference type="NCBI Taxonomy" id="86335"/>
    <lineage>
        <taxon>Eukaryota</taxon>
        <taxon>Sar</taxon>
        <taxon>Stramenopiles</taxon>
        <taxon>Oomycota</taxon>
        <taxon>Peronosporomycetes</taxon>
        <taxon>Peronosporales</taxon>
        <taxon>Peronosporaceae</taxon>
        <taxon>Peronospora</taxon>
    </lineage>
</organism>
<dbReference type="Proteomes" id="UP001162029">
    <property type="component" value="Unassembled WGS sequence"/>
</dbReference>
<evidence type="ECO:0000313" key="5">
    <source>
        <dbReference type="Proteomes" id="UP001162029"/>
    </source>
</evidence>
<dbReference type="Pfam" id="PF00082">
    <property type="entry name" value="Peptidase_S8"/>
    <property type="match status" value="1"/>
</dbReference>
<dbReference type="Gene3D" id="3.40.50.200">
    <property type="entry name" value="Peptidase S8/S53 domain"/>
    <property type="match status" value="1"/>
</dbReference>
<dbReference type="AlphaFoldDB" id="A0AAV0TJ63"/>
<comment type="caution">
    <text evidence="4">The sequence shown here is derived from an EMBL/GenBank/DDBJ whole genome shotgun (WGS) entry which is preliminary data.</text>
</comment>
<dbReference type="EMBL" id="CANTFM010000468">
    <property type="protein sequence ID" value="CAI5722441.1"/>
    <property type="molecule type" value="Genomic_DNA"/>
</dbReference>
<evidence type="ECO:0000259" key="3">
    <source>
        <dbReference type="Pfam" id="PF00082"/>
    </source>
</evidence>
<dbReference type="InterPro" id="IPR036852">
    <property type="entry name" value="Peptidase_S8/S53_dom_sf"/>
</dbReference>
<comment type="catalytic activity">
    <reaction evidence="1">
        <text>Hydrolysis of proteins with broad specificity for peptide bonds, and a preference for a large uncharged residue in P1. Hydrolyzes peptide amides.</text>
        <dbReference type="EC" id="3.4.21.62"/>
    </reaction>
</comment>
<reference evidence="4" key="1">
    <citation type="submission" date="2022-12" db="EMBL/GenBank/DDBJ databases">
        <authorList>
            <person name="Webb A."/>
        </authorList>
    </citation>
    <scope>NUCLEOTIDE SEQUENCE</scope>
    <source>
        <strain evidence="4">Pd1</strain>
    </source>
</reference>
<evidence type="ECO:0000256" key="1">
    <source>
        <dbReference type="ARBA" id="ARBA00023529"/>
    </source>
</evidence>
<protein>
    <recommendedName>
        <fullName evidence="2">subtilisin</fullName>
        <ecNumber evidence="2">3.4.21.62</ecNumber>
    </recommendedName>
</protein>
<dbReference type="EC" id="3.4.21.62" evidence="2"/>
<dbReference type="GO" id="GO:0006508">
    <property type="term" value="P:proteolysis"/>
    <property type="evidence" value="ECO:0007669"/>
    <property type="project" value="InterPro"/>
</dbReference>